<comment type="similarity">
    <text evidence="3">Belongs to the Orn/Lys/Arg decarboxylase class-II family.</text>
</comment>
<dbReference type="Gene3D" id="2.40.37.10">
    <property type="entry name" value="Lyase, Ornithine Decarboxylase, Chain A, domain 1"/>
    <property type="match status" value="1"/>
</dbReference>
<dbReference type="PRINTS" id="PR01179">
    <property type="entry name" value="ODADCRBXLASE"/>
</dbReference>
<evidence type="ECO:0000256" key="2">
    <source>
        <dbReference type="ARBA" id="ARBA00022898"/>
    </source>
</evidence>
<dbReference type="Proteomes" id="UP000615755">
    <property type="component" value="Unassembled WGS sequence"/>
</dbReference>
<keyword evidence="7" id="KW-1185">Reference proteome</keyword>
<evidence type="ECO:0000313" key="7">
    <source>
        <dbReference type="Proteomes" id="UP000615755"/>
    </source>
</evidence>
<evidence type="ECO:0008006" key="8">
    <source>
        <dbReference type="Google" id="ProtNLM"/>
    </source>
</evidence>
<dbReference type="Gene3D" id="3.20.20.10">
    <property type="entry name" value="Alanine racemase"/>
    <property type="match status" value="1"/>
</dbReference>
<proteinExistence type="inferred from homology"/>
<organism evidence="6 7">
    <name type="scientific">Pseudoalteromonas aurantia 208</name>
    <dbReference type="NCBI Taxonomy" id="1314867"/>
    <lineage>
        <taxon>Bacteria</taxon>
        <taxon>Pseudomonadati</taxon>
        <taxon>Pseudomonadota</taxon>
        <taxon>Gammaproteobacteria</taxon>
        <taxon>Alteromonadales</taxon>
        <taxon>Pseudoalteromonadaceae</taxon>
        <taxon>Pseudoalteromonas</taxon>
    </lineage>
</organism>
<keyword evidence="2" id="KW-0663">Pyridoxal phosphate</keyword>
<dbReference type="Pfam" id="PF02784">
    <property type="entry name" value="Orn_Arg_deC_N"/>
    <property type="match status" value="1"/>
</dbReference>
<evidence type="ECO:0000259" key="4">
    <source>
        <dbReference type="Pfam" id="PF00278"/>
    </source>
</evidence>
<dbReference type="NCBIfam" id="TIGR03099">
    <property type="entry name" value="dCO2ase_PEP1"/>
    <property type="match status" value="1"/>
</dbReference>
<dbReference type="PANTHER" id="PTHR43727">
    <property type="entry name" value="DIAMINOPIMELATE DECARBOXYLASE"/>
    <property type="match status" value="1"/>
</dbReference>
<evidence type="ECO:0000256" key="1">
    <source>
        <dbReference type="ARBA" id="ARBA00001933"/>
    </source>
</evidence>
<dbReference type="InterPro" id="IPR000183">
    <property type="entry name" value="Orn/DAP/Arg_de-COase"/>
</dbReference>
<dbReference type="InterPro" id="IPR017530">
    <property type="entry name" value="DCO2ase_PEP1"/>
</dbReference>
<feature type="domain" description="Orn/DAP/Arg decarboxylase 2 C-terminal" evidence="4">
    <location>
        <begin position="35"/>
        <end position="384"/>
    </location>
</feature>
<dbReference type="InterPro" id="IPR022644">
    <property type="entry name" value="De-COase2_N"/>
</dbReference>
<dbReference type="EMBL" id="AQGV01000015">
    <property type="protein sequence ID" value="MBE0370551.1"/>
    <property type="molecule type" value="Genomic_DNA"/>
</dbReference>
<dbReference type="SUPFAM" id="SSF51419">
    <property type="entry name" value="PLP-binding barrel"/>
    <property type="match status" value="1"/>
</dbReference>
<dbReference type="SUPFAM" id="SSF50621">
    <property type="entry name" value="Alanine racemase C-terminal domain-like"/>
    <property type="match status" value="1"/>
</dbReference>
<gene>
    <name evidence="6" type="ORF">PAUR_b0613</name>
</gene>
<feature type="domain" description="Orn/DAP/Arg decarboxylase 2 N-terminal" evidence="5">
    <location>
        <begin position="42"/>
        <end position="289"/>
    </location>
</feature>
<evidence type="ECO:0000313" key="6">
    <source>
        <dbReference type="EMBL" id="MBE0370551.1"/>
    </source>
</evidence>
<evidence type="ECO:0000256" key="3">
    <source>
        <dbReference type="RuleBase" id="RU003737"/>
    </source>
</evidence>
<comment type="cofactor">
    <cofactor evidence="1">
        <name>pyridoxal 5'-phosphate</name>
        <dbReference type="ChEBI" id="CHEBI:597326"/>
    </cofactor>
</comment>
<dbReference type="InterPro" id="IPR029066">
    <property type="entry name" value="PLP-binding_barrel"/>
</dbReference>
<dbReference type="RefSeq" id="WP_192509640.1">
    <property type="nucleotide sequence ID" value="NZ_AQGV01000015.1"/>
</dbReference>
<name>A0ABR9EHS2_9GAMM</name>
<reference evidence="6 7" key="1">
    <citation type="submission" date="2015-03" db="EMBL/GenBank/DDBJ databases">
        <title>Genome sequence of Pseudoalteromonas aurantia.</title>
        <authorList>
            <person name="Xie B.-B."/>
            <person name="Rong J.-C."/>
            <person name="Qin Q.-L."/>
            <person name="Zhang Y.-Z."/>
        </authorList>
    </citation>
    <scope>NUCLEOTIDE SEQUENCE [LARGE SCALE GENOMIC DNA]</scope>
    <source>
        <strain evidence="6 7">208</strain>
    </source>
</reference>
<dbReference type="Pfam" id="PF00278">
    <property type="entry name" value="Orn_DAP_Arg_deC"/>
    <property type="match status" value="1"/>
</dbReference>
<dbReference type="InterPro" id="IPR009006">
    <property type="entry name" value="Ala_racemase/Decarboxylase_C"/>
</dbReference>
<protein>
    <recommendedName>
        <fullName evidence="8">Pyridoxal-dependent decarboxylase, exosortase A system-associated</fullName>
    </recommendedName>
</protein>
<evidence type="ECO:0000259" key="5">
    <source>
        <dbReference type="Pfam" id="PF02784"/>
    </source>
</evidence>
<dbReference type="InterPro" id="IPR022643">
    <property type="entry name" value="De-COase2_C"/>
</dbReference>
<accession>A0ABR9EHS2</accession>
<dbReference type="PANTHER" id="PTHR43727:SF2">
    <property type="entry name" value="GROUP IV DECARBOXYLASE"/>
    <property type="match status" value="1"/>
</dbReference>
<dbReference type="CDD" id="cd06839">
    <property type="entry name" value="PLPDE_III_Btrk_like"/>
    <property type="match status" value="1"/>
</dbReference>
<comment type="caution">
    <text evidence="6">The sequence shown here is derived from an EMBL/GenBank/DDBJ whole genome shotgun (WGS) entry which is preliminary data.</text>
</comment>
<sequence>MAGLSRVHHVVENNQLQVAGLAIEDAIKIAGGTPCYIYDGQQVVNNIKNLKRRLPSKVKLHYAIKANPFPSLITRMATVIDGFDVASHQEMLLALASGLKSHAVSIAGPGKSDTDLSAAICAGVTINVESKFELTRLHALSETLKKRAKVALRINPAFELKQSGMKMSGGAKQFGIDEEQVLGVLDYINSDYIDFKGFHIFSGSQNLSEAAIIECHNQTFELISRLLNDTPFKASHINIGGGFGVAYFEHESPLNLEPIIDNLQVLLTTYAAVLKGVDIHLELGRYLVADAGIYLTRVVDKKVSRGTTFLVVDGGMHHHLANSGNLGQVIRKNYPVCVANRYQHNNQEQVDIVGPLCTPLDIVAAKVHLPTCQPDDIIAVMQSGAYGASASPQSFLSQPTLREVLL</sequence>